<feature type="chain" id="PRO_5002832405" evidence="1">
    <location>
        <begin position="24"/>
        <end position="1096"/>
    </location>
</feature>
<evidence type="ECO:0000313" key="4">
    <source>
        <dbReference type="Proteomes" id="UP000008825"/>
    </source>
</evidence>
<sequence>MKKRNAILTATLGILLYTNVASAAVLFSDDFDSRSDWSPAQGASGATCIPGQNCATPIPDGYYDYRVAGTEACSNTDGNHNTLNINGQHPRGGAGKSFMMWNEPCYSRSGSWGSDGLLGIDFAPQNEVYVRYWVQFQPDWRWNGDGSIDGLALGTANPSPMQKFMHISHLDPTNPNLWDFFSGTQNKPRFTPQLAKFGGGSYRLQFNLPHSPLTAARDSSASFTTNVYLGAAPLDMNVPGPAGLPAAPRDGGWHSFEFYVKLNSAGGVADGISKVWYDGALVESTTNVVWVPLGDDPAQWKWNHAWLGGNNANLYLPANEQWYAIDDVVVSTTYSGPPAQPLSLSAAAVAANTVSLSWSAGSNGVAYNVDGYRIYYGKDASNLDMKLDAGNVQQYDISSLDPSTKYYFAVSAYSKGSYDSNDNEGMRSVTASATTASGAAIAVADAVAPVDSISSPANGSTVSGNVTVNVAASDNVAVSKVELYLNGSIFGVVGSAPYTLSWNTANNPNATYTLTAKAYDAAGNVGQTTSSVVVKNAVAVLDASAPVIGSFTMPASATSLTVPVSAFAASDDIGVTGYQITENATAPAADATTWKTSAPTSFTFSAAGSRTAYAWCKDASGKVSAAKTALVSITIATADTAAPVVAFTSPVDGSKVKGTVTVSANITDNVAVSKVEYYVNGLLKLTSTSAPYSVPWGTTNYPDGSNTIMIKAYDAAGNVGQSSVTVIVANDAIAPSVSIVSPVAGSTIGGTVSVSANASDNLAVERVELYLNGALVATSTAAPYGFSWNTANAANGSYTVSAKAYDAAGNVGQASATVSVFNDTTAPSVAISSPVAGSTVNGTVSLYANASDNVGVTKVEFYLDGALQATSTAAPYGFSWNTANAANGSYTVSAKAYDAAGNVGQASATVSVFNDTTAPSVAISSPVAGSTVNGTVNLYANASDNVGVTKVEFYLDGALQATSTAAPYGFSWNTTTAASGTHTLSAKAYDASGNVGQSASVSVNVVNDSVAPVISVSAPTKDYLTSSKLPISASATDNVAVVKMEAYVDNALVISTNNSSFSVSTNIAKGVHTVTIKAYDASNNVAVFSKTVNRFF</sequence>
<keyword evidence="1" id="KW-0732">Signal</keyword>
<proteinExistence type="predicted"/>
<dbReference type="Gene3D" id="2.60.120.200">
    <property type="match status" value="1"/>
</dbReference>
<dbReference type="Pfam" id="PF00041">
    <property type="entry name" value="fn3"/>
    <property type="match status" value="1"/>
</dbReference>
<dbReference type="Pfam" id="PF17957">
    <property type="entry name" value="Big_7"/>
    <property type="match status" value="6"/>
</dbReference>
<keyword evidence="4" id="KW-1185">Reference proteome</keyword>
<dbReference type="InterPro" id="IPR003961">
    <property type="entry name" value="FN3_dom"/>
</dbReference>
<dbReference type="HOGENOM" id="CLU_007494_0_0_7"/>
<dbReference type="KEGG" id="gbm:Gbem_1799"/>
<evidence type="ECO:0000259" key="2">
    <source>
        <dbReference type="PROSITE" id="PS50853"/>
    </source>
</evidence>
<organism evidence="3 4">
    <name type="scientific">Citrifermentans bemidjiense (strain ATCC BAA-1014 / DSM 16622 / JCM 12645 / Bem)</name>
    <name type="common">Geobacter bemidjiensis</name>
    <dbReference type="NCBI Taxonomy" id="404380"/>
    <lineage>
        <taxon>Bacteria</taxon>
        <taxon>Pseudomonadati</taxon>
        <taxon>Thermodesulfobacteriota</taxon>
        <taxon>Desulfuromonadia</taxon>
        <taxon>Geobacterales</taxon>
        <taxon>Geobacteraceae</taxon>
        <taxon>Citrifermentans</taxon>
    </lineage>
</organism>
<dbReference type="PROSITE" id="PS50853">
    <property type="entry name" value="FN3"/>
    <property type="match status" value="1"/>
</dbReference>
<feature type="domain" description="Fibronectin type-III" evidence="2">
    <location>
        <begin position="340"/>
        <end position="438"/>
    </location>
</feature>
<evidence type="ECO:0000313" key="3">
    <source>
        <dbReference type="EMBL" id="ACH38815.1"/>
    </source>
</evidence>
<dbReference type="CDD" id="cd00063">
    <property type="entry name" value="FN3"/>
    <property type="match status" value="1"/>
</dbReference>
<accession>B5EAA9</accession>
<dbReference type="RefSeq" id="WP_012530233.1">
    <property type="nucleotide sequence ID" value="NC_011146.1"/>
</dbReference>
<reference evidence="3 4" key="2">
    <citation type="journal article" date="2010" name="BMC Genomics">
        <title>The genome of Geobacter bemidjiensis, exemplar for the subsurface clade of Geobacter species that predominate in Fe(III)-reducing subsurface environments.</title>
        <authorList>
            <person name="Aklujkar M."/>
            <person name="Young N.D."/>
            <person name="Holmes D."/>
            <person name="Chavan M."/>
            <person name="Risso C."/>
            <person name="Kiss H.E."/>
            <person name="Han C.S."/>
            <person name="Land M.L."/>
            <person name="Lovley D.R."/>
        </authorList>
    </citation>
    <scope>NUCLEOTIDE SEQUENCE [LARGE SCALE GENOMIC DNA]</scope>
    <source>
        <strain evidence="4">ATCC BAA-1014 / DSM 16622 / JCM 12645 / Bem</strain>
    </source>
</reference>
<feature type="signal peptide" evidence="1">
    <location>
        <begin position="1"/>
        <end position="23"/>
    </location>
</feature>
<name>B5EAA9_CITBB</name>
<dbReference type="InterPro" id="IPR036116">
    <property type="entry name" value="FN3_sf"/>
</dbReference>
<dbReference type="eggNOG" id="COG3291">
    <property type="taxonomic scope" value="Bacteria"/>
</dbReference>
<protein>
    <submittedName>
        <fullName evidence="3">Repeat-containing protein</fullName>
    </submittedName>
</protein>
<reference evidence="3 4" key="1">
    <citation type="submission" date="2008-07" db="EMBL/GenBank/DDBJ databases">
        <title>Complete sequence of Geobacter bemidjiensis BEM.</title>
        <authorList>
            <consortium name="US DOE Joint Genome Institute"/>
            <person name="Lucas S."/>
            <person name="Copeland A."/>
            <person name="Lapidus A."/>
            <person name="Glavina del Rio T."/>
            <person name="Dalin E."/>
            <person name="Tice H."/>
            <person name="Bruce D."/>
            <person name="Goodwin L."/>
            <person name="Pitluck S."/>
            <person name="Kiss H."/>
            <person name="Brettin T."/>
            <person name="Detter J.C."/>
            <person name="Han C."/>
            <person name="Kuske C.R."/>
            <person name="Schmutz J."/>
            <person name="Larimer F."/>
            <person name="Land M."/>
            <person name="Hauser L."/>
            <person name="Kyrpides N."/>
            <person name="Lykidis A."/>
            <person name="Lovley D."/>
            <person name="Richardson P."/>
        </authorList>
    </citation>
    <scope>NUCLEOTIDE SEQUENCE [LARGE SCALE GENOMIC DNA]</scope>
    <source>
        <strain evidence="4">ATCC BAA-1014 / DSM 16622 / JCM 12645 / Bem</strain>
    </source>
</reference>
<dbReference type="InterPro" id="IPR013783">
    <property type="entry name" value="Ig-like_fold"/>
</dbReference>
<dbReference type="EMBL" id="CP001124">
    <property type="protein sequence ID" value="ACH38815.1"/>
    <property type="molecule type" value="Genomic_DNA"/>
</dbReference>
<evidence type="ECO:0000256" key="1">
    <source>
        <dbReference type="SAM" id="SignalP"/>
    </source>
</evidence>
<dbReference type="Gene3D" id="2.60.40.10">
    <property type="entry name" value="Immunoglobulins"/>
    <property type="match status" value="7"/>
</dbReference>
<dbReference type="STRING" id="404380.Gbem_1799"/>
<dbReference type="SMART" id="SM00060">
    <property type="entry name" value="FN3"/>
    <property type="match status" value="1"/>
</dbReference>
<gene>
    <name evidence="3" type="ordered locus">Gbem_1799</name>
</gene>
<dbReference type="SUPFAM" id="SSF49265">
    <property type="entry name" value="Fibronectin type III"/>
    <property type="match status" value="1"/>
</dbReference>
<dbReference type="AlphaFoldDB" id="B5EAA9"/>
<dbReference type="eggNOG" id="COG1404">
    <property type="taxonomic scope" value="Bacteria"/>
</dbReference>
<dbReference type="Proteomes" id="UP000008825">
    <property type="component" value="Chromosome"/>
</dbReference>